<evidence type="ECO:0000256" key="1">
    <source>
        <dbReference type="SAM" id="MobiDB-lite"/>
    </source>
</evidence>
<proteinExistence type="predicted"/>
<comment type="caution">
    <text evidence="3">The sequence shown here is derived from an EMBL/GenBank/DDBJ whole genome shotgun (WGS) entry which is preliminary data.</text>
</comment>
<name>A0ABR2EWU2_9ROSI</name>
<feature type="region of interest" description="Disordered" evidence="1">
    <location>
        <begin position="285"/>
        <end position="354"/>
    </location>
</feature>
<dbReference type="EMBL" id="JBBPBM010000009">
    <property type="protein sequence ID" value="KAK8567407.1"/>
    <property type="molecule type" value="Genomic_DNA"/>
</dbReference>
<feature type="compositionally biased region" description="Polar residues" evidence="1">
    <location>
        <begin position="335"/>
        <end position="348"/>
    </location>
</feature>
<dbReference type="Pfam" id="PF14111">
    <property type="entry name" value="DUF4283"/>
    <property type="match status" value="1"/>
</dbReference>
<reference evidence="3 4" key="1">
    <citation type="journal article" date="2024" name="G3 (Bethesda)">
        <title>Genome assembly of Hibiscus sabdariffa L. provides insights into metabolisms of medicinal natural products.</title>
        <authorList>
            <person name="Kim T."/>
        </authorList>
    </citation>
    <scope>NUCLEOTIDE SEQUENCE [LARGE SCALE GENOMIC DNA]</scope>
    <source>
        <strain evidence="3">TK-2024</strain>
        <tissue evidence="3">Old leaves</tissue>
    </source>
</reference>
<protein>
    <recommendedName>
        <fullName evidence="2">DUF4283 domain-containing protein</fullName>
    </recommendedName>
</protein>
<feature type="domain" description="DUF4283" evidence="2">
    <location>
        <begin position="73"/>
        <end position="135"/>
    </location>
</feature>
<evidence type="ECO:0000313" key="4">
    <source>
        <dbReference type="Proteomes" id="UP001472677"/>
    </source>
</evidence>
<organism evidence="3 4">
    <name type="scientific">Hibiscus sabdariffa</name>
    <name type="common">roselle</name>
    <dbReference type="NCBI Taxonomy" id="183260"/>
    <lineage>
        <taxon>Eukaryota</taxon>
        <taxon>Viridiplantae</taxon>
        <taxon>Streptophyta</taxon>
        <taxon>Embryophyta</taxon>
        <taxon>Tracheophyta</taxon>
        <taxon>Spermatophyta</taxon>
        <taxon>Magnoliopsida</taxon>
        <taxon>eudicotyledons</taxon>
        <taxon>Gunneridae</taxon>
        <taxon>Pentapetalae</taxon>
        <taxon>rosids</taxon>
        <taxon>malvids</taxon>
        <taxon>Malvales</taxon>
        <taxon>Malvaceae</taxon>
        <taxon>Malvoideae</taxon>
        <taxon>Hibiscus</taxon>
    </lineage>
</organism>
<evidence type="ECO:0000313" key="3">
    <source>
        <dbReference type="EMBL" id="KAK8567407.1"/>
    </source>
</evidence>
<sequence>MDCDSNLPPSVLQPAISYKDVVAGDLNHVDNEDLIPLDDDDIELTEQNVRVGITDGIPFINFSARVQEQASKSMEFTLVLKILGRKVGYSTLYNRLLSIWKPSKPIKLIDIENNYFLVKFSSRLDYVDALTDGQHQDETRMDADPTPTRVSAVTVPSEPYGPWMLVENRRRRSAKAPIVPASSVTDGPSHSSRYNPIYVENDTISEPPNIVDASVRNQVPKGITSKTPQTDLAPLLTNTSNVDHALVPAATIEVPKPVHKDTAMPRKSSPLVLAPRNSNIIVRKASSNVASGSRAPKKNGQLSNLNPEKHTALQLSPSDAPIVPSNRTVAMKSMSAATAEQNEISSPGHSAMAE</sequence>
<dbReference type="InterPro" id="IPR025558">
    <property type="entry name" value="DUF4283"/>
</dbReference>
<accession>A0ABR2EWU2</accession>
<keyword evidence="4" id="KW-1185">Reference proteome</keyword>
<dbReference type="Proteomes" id="UP001472677">
    <property type="component" value="Unassembled WGS sequence"/>
</dbReference>
<gene>
    <name evidence="3" type="ORF">V6N12_005997</name>
</gene>
<evidence type="ECO:0000259" key="2">
    <source>
        <dbReference type="Pfam" id="PF14111"/>
    </source>
</evidence>